<feature type="compositionally biased region" description="Polar residues" evidence="12">
    <location>
        <begin position="204"/>
        <end position="222"/>
    </location>
</feature>
<evidence type="ECO:0000256" key="7">
    <source>
        <dbReference type="ARBA" id="ARBA00023069"/>
    </source>
</evidence>
<name>A0A423SKD1_PENVA</name>
<proteinExistence type="inferred from homology"/>
<evidence type="ECO:0000313" key="15">
    <source>
        <dbReference type="Proteomes" id="UP000283509"/>
    </source>
</evidence>
<keyword evidence="7" id="KW-0969">Cilium</keyword>
<reference evidence="14 15" key="1">
    <citation type="submission" date="2018-04" db="EMBL/GenBank/DDBJ databases">
        <authorList>
            <person name="Zhang X."/>
            <person name="Yuan J."/>
            <person name="Li F."/>
            <person name="Xiang J."/>
        </authorList>
    </citation>
    <scope>NUCLEOTIDE SEQUENCE [LARGE SCALE GENOMIC DNA]</scope>
    <source>
        <tissue evidence="14">Muscle</tissue>
    </source>
</reference>
<keyword evidence="5" id="KW-0970">Cilium biogenesis/degradation</keyword>
<sequence length="235" mass="26403">MQVRNDEVYRRISLADLLQLMLAHAEDVEAAECDNQNIEKEQETAEMEGRPKPPECPYVIIDIRPSQDYQESHLVTSVNHPASRMSRAVGWECPELLMYKNHSEFIIVVYDDAEDVAPEVAATLQHRGYSNIFMLSGGLRIAKDKFGFPLVTDDTSRILTQDAAKEIAQQVSVTVIPPLSMADASDWWEAASRIPNYVAPTDPAMTTTPSTINTGRQTARSQLKSRDGQTVRPWR</sequence>
<dbReference type="InterPro" id="IPR036873">
    <property type="entry name" value="Rhodanese-like_dom_sf"/>
</dbReference>
<keyword evidence="3" id="KW-0813">Transport</keyword>
<dbReference type="STRING" id="6689.A0A423SKD1"/>
<reference evidence="14 15" key="2">
    <citation type="submission" date="2019-01" db="EMBL/GenBank/DDBJ databases">
        <title>The decoding of complex shrimp genome reveals the adaptation for benthos swimmer, frequently molting mechanism and breeding impact on genome.</title>
        <authorList>
            <person name="Sun Y."/>
            <person name="Gao Y."/>
            <person name="Yu Y."/>
        </authorList>
    </citation>
    <scope>NUCLEOTIDE SEQUENCE [LARGE SCALE GENOMIC DNA]</scope>
    <source>
        <tissue evidence="14">Muscle</tissue>
    </source>
</reference>
<dbReference type="SMART" id="SM00450">
    <property type="entry name" value="RHOD"/>
    <property type="match status" value="1"/>
</dbReference>
<evidence type="ECO:0000313" key="14">
    <source>
        <dbReference type="EMBL" id="ROT64695.1"/>
    </source>
</evidence>
<protein>
    <recommendedName>
        <fullName evidence="13">Rhodanese domain-containing protein</fullName>
    </recommendedName>
</protein>
<dbReference type="PROSITE" id="PS50206">
    <property type="entry name" value="RHODANESE_3"/>
    <property type="match status" value="1"/>
</dbReference>
<comment type="similarity">
    <text evidence="10">Belongs to the CEP41 family.</text>
</comment>
<dbReference type="Proteomes" id="UP000283509">
    <property type="component" value="Unassembled WGS sequence"/>
</dbReference>
<accession>A0A423SKD1</accession>
<evidence type="ECO:0000256" key="1">
    <source>
        <dbReference type="ARBA" id="ARBA00004120"/>
    </source>
</evidence>
<dbReference type="GO" id="GO:0015031">
    <property type="term" value="P:protein transport"/>
    <property type="evidence" value="ECO:0007669"/>
    <property type="project" value="UniProtKB-KW"/>
</dbReference>
<dbReference type="PANTHER" id="PTHR44390">
    <property type="entry name" value="CENTROSOMAL PROTEIN OF 41 KDA"/>
    <property type="match status" value="1"/>
</dbReference>
<evidence type="ECO:0000256" key="8">
    <source>
        <dbReference type="ARBA" id="ARBA00023212"/>
    </source>
</evidence>
<keyword evidence="4" id="KW-0963">Cytoplasm</keyword>
<dbReference type="Pfam" id="PF00581">
    <property type="entry name" value="Rhodanese"/>
    <property type="match status" value="1"/>
</dbReference>
<evidence type="ECO:0000256" key="2">
    <source>
        <dbReference type="ARBA" id="ARBA00004300"/>
    </source>
</evidence>
<feature type="region of interest" description="Disordered" evidence="12">
    <location>
        <begin position="198"/>
        <end position="235"/>
    </location>
</feature>
<keyword evidence="9" id="KW-0966">Cell projection</keyword>
<dbReference type="InterPro" id="IPR051889">
    <property type="entry name" value="CEP41"/>
</dbReference>
<gene>
    <name evidence="14" type="ORF">C7M84_017358</name>
</gene>
<dbReference type="AlphaFoldDB" id="A0A423SKD1"/>
<dbReference type="GO" id="GO:0005813">
    <property type="term" value="C:centrosome"/>
    <property type="evidence" value="ECO:0007669"/>
    <property type="project" value="UniProtKB-SubCell"/>
</dbReference>
<keyword evidence="6" id="KW-0653">Protein transport</keyword>
<evidence type="ECO:0000256" key="4">
    <source>
        <dbReference type="ARBA" id="ARBA00022490"/>
    </source>
</evidence>
<evidence type="ECO:0000256" key="9">
    <source>
        <dbReference type="ARBA" id="ARBA00023273"/>
    </source>
</evidence>
<dbReference type="Gene3D" id="3.40.250.10">
    <property type="entry name" value="Rhodanese-like domain"/>
    <property type="match status" value="1"/>
</dbReference>
<comment type="subcellular location">
    <subcellularLocation>
        <location evidence="1">Cytoplasm</location>
        <location evidence="1">Cytoskeleton</location>
        <location evidence="1">Cilium basal body</location>
    </subcellularLocation>
    <subcellularLocation>
        <location evidence="2">Cytoplasm</location>
        <location evidence="2">Cytoskeleton</location>
        <location evidence="2">Microtubule organizing center</location>
        <location evidence="2">Centrosome</location>
    </subcellularLocation>
</comment>
<dbReference type="GO" id="GO:0060271">
    <property type="term" value="P:cilium assembly"/>
    <property type="evidence" value="ECO:0007669"/>
    <property type="project" value="TreeGrafter"/>
</dbReference>
<dbReference type="InterPro" id="IPR001763">
    <property type="entry name" value="Rhodanese-like_dom"/>
</dbReference>
<dbReference type="PANTHER" id="PTHR44390:SF1">
    <property type="entry name" value="CENTROSOMAL PROTEIN OF 41 KDA"/>
    <property type="match status" value="1"/>
</dbReference>
<evidence type="ECO:0000256" key="5">
    <source>
        <dbReference type="ARBA" id="ARBA00022794"/>
    </source>
</evidence>
<organism evidence="14 15">
    <name type="scientific">Penaeus vannamei</name>
    <name type="common">Whiteleg shrimp</name>
    <name type="synonym">Litopenaeus vannamei</name>
    <dbReference type="NCBI Taxonomy" id="6689"/>
    <lineage>
        <taxon>Eukaryota</taxon>
        <taxon>Metazoa</taxon>
        <taxon>Ecdysozoa</taxon>
        <taxon>Arthropoda</taxon>
        <taxon>Crustacea</taxon>
        <taxon>Multicrustacea</taxon>
        <taxon>Malacostraca</taxon>
        <taxon>Eumalacostraca</taxon>
        <taxon>Eucarida</taxon>
        <taxon>Decapoda</taxon>
        <taxon>Dendrobranchiata</taxon>
        <taxon>Penaeoidea</taxon>
        <taxon>Penaeidae</taxon>
        <taxon>Penaeus</taxon>
    </lineage>
</organism>
<evidence type="ECO:0000256" key="12">
    <source>
        <dbReference type="SAM" id="MobiDB-lite"/>
    </source>
</evidence>
<evidence type="ECO:0000256" key="10">
    <source>
        <dbReference type="ARBA" id="ARBA00038465"/>
    </source>
</evidence>
<dbReference type="CDD" id="cd00158">
    <property type="entry name" value="RHOD"/>
    <property type="match status" value="1"/>
</dbReference>
<dbReference type="SUPFAM" id="SSF52821">
    <property type="entry name" value="Rhodanese/Cell cycle control phosphatase"/>
    <property type="match status" value="1"/>
</dbReference>
<evidence type="ECO:0000259" key="13">
    <source>
        <dbReference type="PROSITE" id="PS50206"/>
    </source>
</evidence>
<evidence type="ECO:0000256" key="6">
    <source>
        <dbReference type="ARBA" id="ARBA00022927"/>
    </source>
</evidence>
<evidence type="ECO:0000256" key="3">
    <source>
        <dbReference type="ARBA" id="ARBA00022448"/>
    </source>
</evidence>
<keyword evidence="11" id="KW-0175">Coiled coil</keyword>
<keyword evidence="8" id="KW-0206">Cytoskeleton</keyword>
<dbReference type="GO" id="GO:0036064">
    <property type="term" value="C:ciliary basal body"/>
    <property type="evidence" value="ECO:0007669"/>
    <property type="project" value="TreeGrafter"/>
</dbReference>
<feature type="domain" description="Rhodanese" evidence="13">
    <location>
        <begin position="54"/>
        <end position="151"/>
    </location>
</feature>
<dbReference type="OrthoDB" id="70250at2759"/>
<feature type="coiled-coil region" evidence="11">
    <location>
        <begin position="21"/>
        <end position="48"/>
    </location>
</feature>
<dbReference type="EMBL" id="QCYY01003207">
    <property type="protein sequence ID" value="ROT64695.1"/>
    <property type="molecule type" value="Genomic_DNA"/>
</dbReference>
<evidence type="ECO:0000256" key="11">
    <source>
        <dbReference type="SAM" id="Coils"/>
    </source>
</evidence>
<comment type="caution">
    <text evidence="14">The sequence shown here is derived from an EMBL/GenBank/DDBJ whole genome shotgun (WGS) entry which is preliminary data.</text>
</comment>
<keyword evidence="15" id="KW-1185">Reference proteome</keyword>